<dbReference type="Pfam" id="PF01729">
    <property type="entry name" value="QRPTase_C"/>
    <property type="match status" value="1"/>
</dbReference>
<feature type="non-terminal residue" evidence="9">
    <location>
        <position position="195"/>
    </location>
</feature>
<evidence type="ECO:0000259" key="8">
    <source>
        <dbReference type="Pfam" id="PF02749"/>
    </source>
</evidence>
<dbReference type="InterPro" id="IPR037128">
    <property type="entry name" value="Quinolinate_PRibosylTase_N_sf"/>
</dbReference>
<keyword evidence="6" id="KW-0808">Transferase</keyword>
<keyword evidence="5" id="KW-0328">Glycosyltransferase</keyword>
<evidence type="ECO:0000256" key="1">
    <source>
        <dbReference type="ARBA" id="ARBA00004893"/>
    </source>
</evidence>
<comment type="similarity">
    <text evidence="2">Belongs to the NadC/ModD family.</text>
</comment>
<name>A0A523RX36_UNCAE</name>
<dbReference type="InterPro" id="IPR022412">
    <property type="entry name" value="Quinolinate_PRibosylTrfase_N"/>
</dbReference>
<evidence type="ECO:0000256" key="3">
    <source>
        <dbReference type="ARBA" id="ARBA00011944"/>
    </source>
</evidence>
<dbReference type="Pfam" id="PF02749">
    <property type="entry name" value="QRPTase_N"/>
    <property type="match status" value="1"/>
</dbReference>
<evidence type="ECO:0000313" key="9">
    <source>
        <dbReference type="EMBL" id="TET10338.1"/>
    </source>
</evidence>
<evidence type="ECO:0000259" key="7">
    <source>
        <dbReference type="Pfam" id="PF01729"/>
    </source>
</evidence>
<dbReference type="InterPro" id="IPR027277">
    <property type="entry name" value="NadC/ModD"/>
</dbReference>
<organism evidence="9 10">
    <name type="scientific">Aerophobetes bacterium</name>
    <dbReference type="NCBI Taxonomy" id="2030807"/>
    <lineage>
        <taxon>Bacteria</taxon>
        <taxon>Candidatus Aerophobota</taxon>
    </lineage>
</organism>
<proteinExistence type="inferred from homology"/>
<dbReference type="PANTHER" id="PTHR32179:SF3">
    <property type="entry name" value="NICOTINATE-NUCLEOTIDE PYROPHOSPHORYLASE [CARBOXYLATING]"/>
    <property type="match status" value="1"/>
</dbReference>
<dbReference type="FunFam" id="3.90.1170.20:FF:000001">
    <property type="entry name" value="Nicotinate-nucleotide diphosphorylase (Carboxylating)"/>
    <property type="match status" value="1"/>
</dbReference>
<feature type="domain" description="Quinolinate phosphoribosyl transferase N-terminal" evidence="8">
    <location>
        <begin position="56"/>
        <end position="142"/>
    </location>
</feature>
<protein>
    <recommendedName>
        <fullName evidence="3">nicotinate-nucleotide diphosphorylase (carboxylating)</fullName>
        <ecNumber evidence="3">2.4.2.19</ecNumber>
    </recommendedName>
</protein>
<evidence type="ECO:0000256" key="5">
    <source>
        <dbReference type="ARBA" id="ARBA00022676"/>
    </source>
</evidence>
<dbReference type="InterPro" id="IPR013785">
    <property type="entry name" value="Aldolase_TIM"/>
</dbReference>
<gene>
    <name evidence="9" type="ORF">E3J84_04120</name>
</gene>
<dbReference type="EC" id="2.4.2.19" evidence="3"/>
<evidence type="ECO:0000256" key="4">
    <source>
        <dbReference type="ARBA" id="ARBA00022642"/>
    </source>
</evidence>
<dbReference type="InterPro" id="IPR036068">
    <property type="entry name" value="Nicotinate_pribotase-like_C"/>
</dbReference>
<comment type="caution">
    <text evidence="9">The sequence shown here is derived from an EMBL/GenBank/DDBJ whole genome shotgun (WGS) entry which is preliminary data.</text>
</comment>
<evidence type="ECO:0000313" key="10">
    <source>
        <dbReference type="Proteomes" id="UP000316360"/>
    </source>
</evidence>
<evidence type="ECO:0000256" key="2">
    <source>
        <dbReference type="ARBA" id="ARBA00009400"/>
    </source>
</evidence>
<dbReference type="GO" id="GO:0005737">
    <property type="term" value="C:cytoplasm"/>
    <property type="evidence" value="ECO:0007669"/>
    <property type="project" value="TreeGrafter"/>
</dbReference>
<reference evidence="9 10" key="1">
    <citation type="submission" date="2019-03" db="EMBL/GenBank/DDBJ databases">
        <title>Metabolic potential of uncultured bacteria and archaea associated with petroleum seepage in deep-sea sediments.</title>
        <authorList>
            <person name="Dong X."/>
            <person name="Hubert C."/>
        </authorList>
    </citation>
    <scope>NUCLEOTIDE SEQUENCE [LARGE SCALE GENOMIC DNA]</scope>
    <source>
        <strain evidence="9">E44_bin7</strain>
    </source>
</reference>
<dbReference type="GO" id="GO:0004514">
    <property type="term" value="F:nicotinate-nucleotide diphosphorylase (carboxylating) activity"/>
    <property type="evidence" value="ECO:0007669"/>
    <property type="project" value="UniProtKB-EC"/>
</dbReference>
<dbReference type="SUPFAM" id="SSF51690">
    <property type="entry name" value="Nicotinate/Quinolinate PRTase C-terminal domain-like"/>
    <property type="match status" value="1"/>
</dbReference>
<dbReference type="GO" id="GO:0034213">
    <property type="term" value="P:quinolinate catabolic process"/>
    <property type="evidence" value="ECO:0007669"/>
    <property type="project" value="TreeGrafter"/>
</dbReference>
<sequence>MADLTLSDKSDRYLVDCSGAIYGTISHNIGGIKMLDLALIKPIIQSALEEDIGRGDITAEATVSPSSYGEAKIIAEEEGILAGIEVVKEVFRLVSLGEVKFSHGLKDKAILTKGKSILILETDALSILKGERVALNFLSRLSGIATLTKKYVDLASPFGVKVFDTRKTTPNLRNLEKYAVRIGGGFNHRFSLDSG</sequence>
<evidence type="ECO:0000256" key="6">
    <source>
        <dbReference type="ARBA" id="ARBA00022679"/>
    </source>
</evidence>
<dbReference type="PANTHER" id="PTHR32179">
    <property type="entry name" value="NICOTINATE-NUCLEOTIDE PYROPHOSPHORYLASE [CARBOXYLATING]"/>
    <property type="match status" value="1"/>
</dbReference>
<dbReference type="Gene3D" id="3.20.20.70">
    <property type="entry name" value="Aldolase class I"/>
    <property type="match status" value="1"/>
</dbReference>
<accession>A0A523RX36</accession>
<dbReference type="EMBL" id="SOKJ01000231">
    <property type="protein sequence ID" value="TET10338.1"/>
    <property type="molecule type" value="Genomic_DNA"/>
</dbReference>
<feature type="domain" description="Quinolinate phosphoribosyl transferase C-terminal" evidence="7">
    <location>
        <begin position="144"/>
        <end position="194"/>
    </location>
</feature>
<keyword evidence="4" id="KW-0662">Pyridine nucleotide biosynthesis</keyword>
<dbReference type="SUPFAM" id="SSF54675">
    <property type="entry name" value="Nicotinate/Quinolinate PRTase N-terminal domain-like"/>
    <property type="match status" value="1"/>
</dbReference>
<dbReference type="InterPro" id="IPR002638">
    <property type="entry name" value="Quinolinate_PRibosylTrfase_C"/>
</dbReference>
<dbReference type="Gene3D" id="3.90.1170.20">
    <property type="entry name" value="Quinolinate phosphoribosyl transferase, N-terminal domain"/>
    <property type="match status" value="1"/>
</dbReference>
<dbReference type="Proteomes" id="UP000316360">
    <property type="component" value="Unassembled WGS sequence"/>
</dbReference>
<dbReference type="AlphaFoldDB" id="A0A523RX36"/>
<comment type="pathway">
    <text evidence="1">Cofactor biosynthesis; NAD(+) biosynthesis; nicotinate D-ribonucleotide from quinolinate: step 1/1.</text>
</comment>
<dbReference type="GO" id="GO:0009435">
    <property type="term" value="P:NAD+ biosynthetic process"/>
    <property type="evidence" value="ECO:0007669"/>
    <property type="project" value="InterPro"/>
</dbReference>